<dbReference type="PROSITE" id="PS50972">
    <property type="entry name" value="PTERIN_BINDING"/>
    <property type="match status" value="1"/>
</dbReference>
<evidence type="ECO:0000256" key="1">
    <source>
        <dbReference type="ARBA" id="ARBA00001947"/>
    </source>
</evidence>
<dbReference type="Ensembl" id="ENSSMRT00000033167.1">
    <property type="protein sequence ID" value="ENSSMRP00000028450.1"/>
    <property type="gene ID" value="ENSSMRG00000021868.1"/>
</dbReference>
<comment type="pathway">
    <text evidence="3 19">Amino-acid biosynthesis; L-methionine biosynthesis via de novo pathway; L-methionine from L-homocysteine (MetH route): step 1/1.</text>
</comment>
<reference evidence="29" key="2">
    <citation type="submission" date="2025-09" db="UniProtKB">
        <authorList>
            <consortium name="Ensembl"/>
        </authorList>
    </citation>
    <scope>IDENTIFICATION</scope>
</reference>
<dbReference type="Gene3D" id="3.10.196.10">
    <property type="entry name" value="Vitamin B12-dependent methionine synthase, activation domain"/>
    <property type="match status" value="1"/>
</dbReference>
<keyword evidence="10 19" id="KW-0949">S-adenosyl-L-methionine</keyword>
<evidence type="ECO:0000256" key="5">
    <source>
        <dbReference type="ARBA" id="ARBA00012032"/>
    </source>
</evidence>
<evidence type="ECO:0000256" key="8">
    <source>
        <dbReference type="ARBA" id="ARBA00022628"/>
    </source>
</evidence>
<evidence type="ECO:0000259" key="28">
    <source>
        <dbReference type="PROSITE" id="PS51337"/>
    </source>
</evidence>
<dbReference type="InterPro" id="IPR003759">
    <property type="entry name" value="Cbl-bd_cap"/>
</dbReference>
<evidence type="ECO:0000256" key="6">
    <source>
        <dbReference type="ARBA" id="ARBA00022603"/>
    </source>
</evidence>
<dbReference type="CDD" id="cd02069">
    <property type="entry name" value="methionine_synthase_B12_BD"/>
    <property type="match status" value="1"/>
</dbReference>
<keyword evidence="13 19" id="KW-0862">Zinc</keyword>
<dbReference type="Pfam" id="PF02310">
    <property type="entry name" value="B12-binding"/>
    <property type="match status" value="1"/>
</dbReference>
<keyword evidence="8 19" id="KW-0846">Cobalamin</keyword>
<comment type="function">
    <text evidence="17 19">Catalyzes the transfer of a methyl group from methylcob(III)alamin (MeCbl) to homocysteine, yielding enzyme-bound cob(I)alamin and methionine in the cytosol. MeCbl is an active form of cobalamin (vitamin B12) used as a cofactor for methionine biosynthesis. Cob(I)alamin form is regenerated to MeCbl by a transfer of a methyl group from 5-methyltetrahydrofolate. The processing of cobalamin in the cytosol occurs in a multiprotein complex composed of at least MMACHC, MMADHC, MTRR (methionine synthase reductase) and MTR which may contribute to shuttle safely and efficiently cobalamin towards MTR in order to produce methionine.</text>
</comment>
<dbReference type="Pfam" id="PF02574">
    <property type="entry name" value="S-methyl_trans"/>
    <property type="match status" value="1"/>
</dbReference>
<dbReference type="PROSITE" id="PS51332">
    <property type="entry name" value="B12_BINDING"/>
    <property type="match status" value="1"/>
</dbReference>
<evidence type="ECO:0000259" key="24">
    <source>
        <dbReference type="PROSITE" id="PS50970"/>
    </source>
</evidence>
<organism evidence="29 30">
    <name type="scientific">Salvator merianae</name>
    <name type="common">Argentine black and white tegu</name>
    <name type="synonym">Tupinambis merianae</name>
    <dbReference type="NCBI Taxonomy" id="96440"/>
    <lineage>
        <taxon>Eukaryota</taxon>
        <taxon>Metazoa</taxon>
        <taxon>Chordata</taxon>
        <taxon>Craniata</taxon>
        <taxon>Vertebrata</taxon>
        <taxon>Euteleostomi</taxon>
        <taxon>Lepidosauria</taxon>
        <taxon>Squamata</taxon>
        <taxon>Bifurcata</taxon>
        <taxon>Unidentata</taxon>
        <taxon>Episquamata</taxon>
        <taxon>Laterata</taxon>
        <taxon>Teiioidea</taxon>
        <taxon>Teiidae</taxon>
        <taxon>Salvator</taxon>
    </lineage>
</organism>
<dbReference type="InterPro" id="IPR003726">
    <property type="entry name" value="HCY_dom"/>
</dbReference>
<feature type="binding site" evidence="20 22">
    <location>
        <position position="325"/>
    </location>
    <ligand>
        <name>Zn(2+)</name>
        <dbReference type="ChEBI" id="CHEBI:29105"/>
    </ligand>
</feature>
<feature type="domain" description="AdoMet activation" evidence="26">
    <location>
        <begin position="924"/>
        <end position="1266"/>
    </location>
</feature>
<evidence type="ECO:0000259" key="26">
    <source>
        <dbReference type="PROSITE" id="PS50974"/>
    </source>
</evidence>
<dbReference type="InterPro" id="IPR036589">
    <property type="entry name" value="HCY_dom_sf"/>
</dbReference>
<evidence type="ECO:0000256" key="21">
    <source>
        <dbReference type="PIRSR" id="PIRSR000381-2"/>
    </source>
</evidence>
<dbReference type="GeneTree" id="ENSGT00420000029824"/>
<keyword evidence="14 19" id="KW-0486">Methionine biosynthesis</keyword>
<dbReference type="GO" id="GO:0031419">
    <property type="term" value="F:cobalamin binding"/>
    <property type="evidence" value="ECO:0007669"/>
    <property type="project" value="UniProtKB-UniRule"/>
</dbReference>
<dbReference type="FunFam" id="3.20.20.20:FF:000002">
    <property type="entry name" value="Methionine synthase"/>
    <property type="match status" value="1"/>
</dbReference>
<dbReference type="InterPro" id="IPR011005">
    <property type="entry name" value="Dihydropteroate_synth-like_sf"/>
</dbReference>
<dbReference type="SUPFAM" id="SSF47644">
    <property type="entry name" value="Methionine synthase domain"/>
    <property type="match status" value="1"/>
</dbReference>
<dbReference type="CDD" id="cd00740">
    <property type="entry name" value="MeTr"/>
    <property type="match status" value="1"/>
</dbReference>
<feature type="binding site" evidence="21">
    <location>
        <position position="710"/>
    </location>
    <ligand>
        <name>methylcob(III)alamin</name>
        <dbReference type="ChEBI" id="CHEBI:28115"/>
    </ligand>
</feature>
<evidence type="ECO:0000313" key="29">
    <source>
        <dbReference type="Ensembl" id="ENSSMRP00000028450.1"/>
    </source>
</evidence>
<dbReference type="InterPro" id="IPR036724">
    <property type="entry name" value="Cobalamin-bd_sf"/>
</dbReference>
<dbReference type="PROSITE" id="PS51337">
    <property type="entry name" value="B12_BINDING_NTER"/>
    <property type="match status" value="1"/>
</dbReference>
<dbReference type="SUPFAM" id="SSF52242">
    <property type="entry name" value="Cobalamin (vitamin B12)-binding domain"/>
    <property type="match status" value="1"/>
</dbReference>
<evidence type="ECO:0000256" key="22">
    <source>
        <dbReference type="PROSITE-ProRule" id="PRU00333"/>
    </source>
</evidence>
<feature type="domain" description="Hcy-binding" evidence="24">
    <location>
        <begin position="21"/>
        <end position="339"/>
    </location>
</feature>
<evidence type="ECO:0000256" key="4">
    <source>
        <dbReference type="ARBA" id="ARBA00010398"/>
    </source>
</evidence>
<evidence type="ECO:0000256" key="18">
    <source>
        <dbReference type="ARBA" id="ARBA00064177"/>
    </source>
</evidence>
<dbReference type="SUPFAM" id="SSF56507">
    <property type="entry name" value="Methionine synthase activation domain-like"/>
    <property type="match status" value="1"/>
</dbReference>
<comment type="similarity">
    <text evidence="4">Belongs to the vitamin-B12 dependent methionine synthase family.</text>
</comment>
<dbReference type="Gene3D" id="1.10.1240.10">
    <property type="entry name" value="Methionine synthase domain"/>
    <property type="match status" value="1"/>
</dbReference>
<dbReference type="GO" id="GO:0050667">
    <property type="term" value="P:homocysteine metabolic process"/>
    <property type="evidence" value="ECO:0007669"/>
    <property type="project" value="TreeGrafter"/>
</dbReference>
<evidence type="ECO:0000256" key="14">
    <source>
        <dbReference type="ARBA" id="ARBA00023167"/>
    </source>
</evidence>
<keyword evidence="19" id="KW-0963">Cytoplasm</keyword>
<evidence type="ECO:0000256" key="9">
    <source>
        <dbReference type="ARBA" id="ARBA00022679"/>
    </source>
</evidence>
<comment type="subunit">
    <text evidence="18">Monomer. Dimer. Forms a multiprotein complex with MMACHC, MMADHC and MTRR.</text>
</comment>
<dbReference type="PIRSF" id="PIRSF000381">
    <property type="entry name" value="MetH"/>
    <property type="match status" value="1"/>
</dbReference>
<dbReference type="InterPro" id="IPR006158">
    <property type="entry name" value="Cobalamin-bd"/>
</dbReference>
<dbReference type="GO" id="GO:0032259">
    <property type="term" value="P:methylation"/>
    <property type="evidence" value="ECO:0007669"/>
    <property type="project" value="UniProtKB-KW"/>
</dbReference>
<keyword evidence="12" id="KW-0677">Repeat</keyword>
<dbReference type="Gene3D" id="3.20.20.20">
    <property type="entry name" value="Dihydropteroate synthase-like"/>
    <property type="match status" value="1"/>
</dbReference>
<dbReference type="FunFam" id="3.20.20.330:FF:000001">
    <property type="entry name" value="Methionine synthase"/>
    <property type="match status" value="1"/>
</dbReference>
<dbReference type="InterPro" id="IPR050554">
    <property type="entry name" value="Met_Synthase/Corrinoid"/>
</dbReference>
<feature type="binding site" evidence="21">
    <location>
        <position position="831"/>
    </location>
    <ligand>
        <name>methylcob(III)alamin</name>
        <dbReference type="ChEBI" id="CHEBI:28115"/>
    </ligand>
</feature>
<feature type="domain" description="B12-binding" evidence="27">
    <location>
        <begin position="773"/>
        <end position="908"/>
    </location>
</feature>
<feature type="binding site" description="axial binding residue" evidence="20">
    <location>
        <position position="786"/>
    </location>
    <ligand>
        <name>methylcob(III)alamin</name>
        <dbReference type="ChEBI" id="CHEBI:28115"/>
    </ligand>
    <ligandPart>
        <name>Co</name>
        <dbReference type="ChEBI" id="CHEBI:27638"/>
    </ligandPart>
</feature>
<dbReference type="NCBIfam" id="NF007024">
    <property type="entry name" value="PRK09490.1"/>
    <property type="match status" value="1"/>
</dbReference>
<evidence type="ECO:0000256" key="11">
    <source>
        <dbReference type="ARBA" id="ARBA00022723"/>
    </source>
</evidence>
<feature type="region of interest" description="Disordered" evidence="23">
    <location>
        <begin position="1"/>
        <end position="21"/>
    </location>
</feature>
<dbReference type="InterPro" id="IPR036594">
    <property type="entry name" value="Meth_synthase_dom"/>
</dbReference>
<dbReference type="InterPro" id="IPR037010">
    <property type="entry name" value="VitB12-dep_Met_synth_activ_sf"/>
</dbReference>
<dbReference type="GO" id="GO:0009235">
    <property type="term" value="P:cobalamin metabolic process"/>
    <property type="evidence" value="ECO:0007669"/>
    <property type="project" value="Ensembl"/>
</dbReference>
<comment type="domain">
    <text evidence="19">Modular enzyme with four functionally distinct domains. The isolated Hcy-binding domain catalyzes methyl transfer from free methylcobalamin to homocysteine. The Hcy-binding domain in association with the pterin-binding domain catalyzes the methylation of cob(I)alamin by methyltetrahydrofolate and the methylation of homocysteine. The B12-binding domain binds the cofactor. The AdoMet activation domain binds S-adenosyl-L-methionine. Under aerobic conditions cob(I)alamin can be converted to inactive cob(II)alamin. Reductive methylation by S-adenosyl-L-methionine and flavodoxin regenerates methylcobalamin.</text>
</comment>
<evidence type="ECO:0000256" key="10">
    <source>
        <dbReference type="ARBA" id="ARBA00022691"/>
    </source>
</evidence>
<dbReference type="Gene3D" id="1.10.288.10">
    <property type="entry name" value="Cobalamin-dependent Methionine Synthase, domain 2"/>
    <property type="match status" value="1"/>
</dbReference>
<evidence type="ECO:0000256" key="20">
    <source>
        <dbReference type="PIRSR" id="PIRSR000381-1"/>
    </source>
</evidence>
<dbReference type="AlphaFoldDB" id="A0A8D0EAD0"/>
<dbReference type="GO" id="GO:0008270">
    <property type="term" value="F:zinc ion binding"/>
    <property type="evidence" value="ECO:0007669"/>
    <property type="project" value="UniProtKB-UniRule"/>
</dbReference>
<evidence type="ECO:0000256" key="7">
    <source>
        <dbReference type="ARBA" id="ARBA00022605"/>
    </source>
</evidence>
<dbReference type="FunFam" id="3.40.50.280:FF:000001">
    <property type="entry name" value="Methionine synthase"/>
    <property type="match status" value="1"/>
</dbReference>
<comment type="catalytic activity">
    <reaction evidence="16">
        <text>(6S)-5-methyl-5,6,7,8-tetrahydrofolate + L-homocysteine = (6S)-5,6,7,8-tetrahydrofolate + L-methionine</text>
        <dbReference type="Rhea" id="RHEA:11172"/>
        <dbReference type="ChEBI" id="CHEBI:18608"/>
        <dbReference type="ChEBI" id="CHEBI:57453"/>
        <dbReference type="ChEBI" id="CHEBI:57844"/>
        <dbReference type="ChEBI" id="CHEBI:58199"/>
        <dbReference type="EC" id="2.1.1.13"/>
    </reaction>
    <physiologicalReaction direction="left-to-right" evidence="16">
        <dbReference type="Rhea" id="RHEA:11173"/>
    </physiologicalReaction>
</comment>
<dbReference type="PROSITE" id="PS50970">
    <property type="entry name" value="HCY"/>
    <property type="match status" value="1"/>
</dbReference>
<feature type="binding site" evidence="20 22">
    <location>
        <position position="261"/>
    </location>
    <ligand>
        <name>Zn(2+)</name>
        <dbReference type="ChEBI" id="CHEBI:29105"/>
    </ligand>
</feature>
<evidence type="ECO:0000256" key="23">
    <source>
        <dbReference type="SAM" id="MobiDB-lite"/>
    </source>
</evidence>
<evidence type="ECO:0000259" key="25">
    <source>
        <dbReference type="PROSITE" id="PS50972"/>
    </source>
</evidence>
<keyword evidence="30" id="KW-1185">Reference proteome</keyword>
<evidence type="ECO:0000256" key="3">
    <source>
        <dbReference type="ARBA" id="ARBA00005178"/>
    </source>
</evidence>
<name>A0A8D0EAD0_SALMN</name>
<keyword evidence="6 19" id="KW-0489">Methyltransferase</keyword>
<reference evidence="29" key="1">
    <citation type="submission" date="2025-08" db="UniProtKB">
        <authorList>
            <consortium name="Ensembl"/>
        </authorList>
    </citation>
    <scope>IDENTIFICATION</scope>
</reference>
<dbReference type="SUPFAM" id="SSF82282">
    <property type="entry name" value="Homocysteine S-methyltransferase"/>
    <property type="match status" value="1"/>
</dbReference>
<evidence type="ECO:0000259" key="27">
    <source>
        <dbReference type="PROSITE" id="PS51332"/>
    </source>
</evidence>
<dbReference type="PANTHER" id="PTHR45833">
    <property type="entry name" value="METHIONINE SYNTHASE"/>
    <property type="match status" value="1"/>
</dbReference>
<dbReference type="Gene3D" id="3.40.50.280">
    <property type="entry name" value="Cobalamin-binding domain"/>
    <property type="match status" value="1"/>
</dbReference>
<keyword evidence="7 19" id="KW-0028">Amino-acid biosynthesis</keyword>
<comment type="cofactor">
    <cofactor evidence="1 19 22">
        <name>Zn(2+)</name>
        <dbReference type="ChEBI" id="CHEBI:29105"/>
    </cofactor>
</comment>
<dbReference type="Pfam" id="PF00809">
    <property type="entry name" value="Pterin_bind"/>
    <property type="match status" value="1"/>
</dbReference>
<keyword evidence="15 19" id="KW-0170">Cobalt</keyword>
<keyword evidence="11 19" id="KW-0479">Metal-binding</keyword>
<evidence type="ECO:0000256" key="2">
    <source>
        <dbReference type="ARBA" id="ARBA00001956"/>
    </source>
</evidence>
<evidence type="ECO:0000256" key="13">
    <source>
        <dbReference type="ARBA" id="ARBA00022833"/>
    </source>
</evidence>
<evidence type="ECO:0000256" key="17">
    <source>
        <dbReference type="ARBA" id="ARBA00059908"/>
    </source>
</evidence>
<feature type="binding site" evidence="21">
    <location>
        <begin position="783"/>
        <end position="787"/>
    </location>
    <ligand>
        <name>methylcob(III)alamin</name>
        <dbReference type="ChEBI" id="CHEBI:28115"/>
    </ligand>
</feature>
<dbReference type="InterPro" id="IPR033706">
    <property type="entry name" value="Met_synthase_B12-bd"/>
</dbReference>
<comment type="cofactor">
    <cofactor evidence="2 19 20">
        <name>methylcob(III)alamin</name>
        <dbReference type="ChEBI" id="CHEBI:28115"/>
    </cofactor>
</comment>
<dbReference type="UniPathway" id="UPA00051">
    <property type="reaction ID" value="UER00081"/>
</dbReference>
<dbReference type="GO" id="GO:0005829">
    <property type="term" value="C:cytosol"/>
    <property type="evidence" value="ECO:0007669"/>
    <property type="project" value="TreeGrafter"/>
</dbReference>
<dbReference type="FunFam" id="1.10.1240.10:FF:000001">
    <property type="entry name" value="Methionine synthase"/>
    <property type="match status" value="1"/>
</dbReference>
<dbReference type="PROSITE" id="PS50974">
    <property type="entry name" value="ADOMET_ACTIVATION"/>
    <property type="match status" value="1"/>
</dbReference>
<proteinExistence type="inferred from homology"/>
<feature type="domain" description="Pterin-binding" evidence="25">
    <location>
        <begin position="372"/>
        <end position="633"/>
    </location>
</feature>
<dbReference type="Gene3D" id="3.20.20.330">
    <property type="entry name" value="Homocysteine-binding-like domain"/>
    <property type="match status" value="1"/>
</dbReference>
<dbReference type="InterPro" id="IPR011822">
    <property type="entry name" value="MetH"/>
</dbReference>
<evidence type="ECO:0000256" key="19">
    <source>
        <dbReference type="PIRNR" id="PIRNR000381"/>
    </source>
</evidence>
<feature type="domain" description="B12-binding N-terminal" evidence="28">
    <location>
        <begin position="663"/>
        <end position="760"/>
    </location>
</feature>
<dbReference type="Pfam" id="PF02607">
    <property type="entry name" value="B12-binding_2"/>
    <property type="match status" value="1"/>
</dbReference>
<evidence type="ECO:0000256" key="15">
    <source>
        <dbReference type="ARBA" id="ARBA00023285"/>
    </source>
</evidence>
<dbReference type="Pfam" id="PF02965">
    <property type="entry name" value="Met_synt_B12"/>
    <property type="match status" value="1"/>
</dbReference>
<dbReference type="GO" id="GO:0046653">
    <property type="term" value="P:tetrahydrofolate metabolic process"/>
    <property type="evidence" value="ECO:0007669"/>
    <property type="project" value="TreeGrafter"/>
</dbReference>
<feature type="binding site" evidence="21">
    <location>
        <position position="975"/>
    </location>
    <ligand>
        <name>S-adenosyl-L-methionine</name>
        <dbReference type="ChEBI" id="CHEBI:59789"/>
    </ligand>
</feature>
<dbReference type="GO" id="GO:0008705">
    <property type="term" value="F:methionine synthase activity"/>
    <property type="evidence" value="ECO:0007669"/>
    <property type="project" value="UniProtKB-UniRule"/>
</dbReference>
<feature type="binding site" evidence="21">
    <location>
        <begin position="1228"/>
        <end position="1229"/>
    </location>
    <ligand>
        <name>S-adenosyl-L-methionine</name>
        <dbReference type="ChEBI" id="CHEBI:59789"/>
    </ligand>
</feature>
<dbReference type="OMA" id="ADCIAMS"/>
<sequence>MSPIIHELANQPSNGPKKSLKDEIESILRERIMILDGGMGTMIQQYSLTEEEFRGQEFRDHLKPLKGNNDLLSITQPDIIYKIHKEYLLSGADIIETNTFSSTRIAQADYGLENLAYRLNKISAQVARKAADDVTAETGIKRYVAGAIGPTNKTLSVSPSVEKPDYRNITFDELVEAYAEQAKGLLDGGADIMLVETIFDTANAKAALFALQKMFEECEPRPLFVSGTIVDKSGRTLSGQTGEAFVISVSHSEPLCIGLNCALGAAEMRPFIETIGKCTTAYIICYPNAGLPNTFGGYDETPEVTANHLKHFALDGLVNIVGGCCGTTPAHIRAIAEAVKSCKPRIPASSFSKDYMLLSGLEPFRIGQYTNFVNIGERCNVAGSRKFAKLISAGNYEEALSVAKSQVEMGAQILDINMDDGMLDGPSAMARFCNFIASEPDIAKVPLCIDSSNFLVIEAGLKCCQGKCIVNSISLKEGESDFLAKAKKIKQYGAAVVVMAFDEVGQATETKEKISICTRAYHLLVERVGFNSNDIIFDPNILTIGTGMEEHNLYAINFINATKIIKETLPGVKISGGLSNLSFSFRGMEAIREAMHGVFLYHAIKNGMDMGIVNAGNLPVYDDIHKELLQLCEDLIWNKDPEATEKLLHYAQTHAQGGKKVVQTDEWRNGPVEERLEYALVKGIEKYVVEDTEEARLNKEKYRRPLNIIEGPLMNGMKTVGDLFGAGKMFLPQVIKSARVMKKAVGYLIPFMEKEREEMRALSGSTDEEDPYHGTIVLATVKGDVHDIGKNIVGVVLGCNNFRVIDLGVMTPCDKILRAALENRADIIGLSGLITPSLDEMIFVAKEMERLEIKIPLLIGGATTSKTHTAVKIAPQYSSPVIHCLDASKSVVVCSQLLDDNLKDDFVEEIQEEYEDIRQDHYDSLKERKYLSLEQARSKGFYFDWLTKYKPVKPQFLGVKVFEDYDLQKLANYIDWKPFFDVWQLRGKYPNRGFPKIFNDKDVGEEAKKVYEDAQNLLKTLIAKNKFKAKGLVGFWPAQSVQDDIYLYATEEELQSSEPIAKFYGLRQQAERDSSSTDPYYCLSDFIAPLTSGVSDYLGLFAVACFGVEELCAEYEKQSDDYSIIMVKALGDRLAEAFAEELHERVRKEFWAYSENEQLDFSDLRRIRYDGIRPAPGYPSQPDHTEKLTMWKLANIEEATGIQLTESLAMLPASAVSGLYFSNPESKYFSVGKILKDQIEDYALRKNMTVPEVEKWLGPILGYEPE</sequence>
<protein>
    <recommendedName>
        <fullName evidence="5 19">Methionine synthase</fullName>
        <ecNumber evidence="5 19">2.1.1.13</ecNumber>
    </recommendedName>
    <alternativeName>
        <fullName evidence="19">5-methyltetrahydrofolate--homocysteine methyltransferase</fullName>
    </alternativeName>
</protein>
<dbReference type="EC" id="2.1.1.13" evidence="5 19"/>
<evidence type="ECO:0000256" key="16">
    <source>
        <dbReference type="ARBA" id="ARBA00052545"/>
    </source>
</evidence>
<feature type="binding site" evidence="20 22">
    <location>
        <position position="324"/>
    </location>
    <ligand>
        <name>Zn(2+)</name>
        <dbReference type="ChEBI" id="CHEBI:29105"/>
    </ligand>
</feature>
<dbReference type="SUPFAM" id="SSF51717">
    <property type="entry name" value="Dihydropteroate synthetase-like"/>
    <property type="match status" value="1"/>
</dbReference>
<dbReference type="PANTHER" id="PTHR45833:SF1">
    <property type="entry name" value="METHIONINE SYNTHASE"/>
    <property type="match status" value="1"/>
</dbReference>
<dbReference type="Proteomes" id="UP000694421">
    <property type="component" value="Unplaced"/>
</dbReference>
<dbReference type="NCBIfam" id="TIGR02082">
    <property type="entry name" value="metH"/>
    <property type="match status" value="1"/>
</dbReference>
<evidence type="ECO:0000313" key="30">
    <source>
        <dbReference type="Proteomes" id="UP000694421"/>
    </source>
</evidence>
<dbReference type="SMART" id="SM01018">
    <property type="entry name" value="B12-binding_2"/>
    <property type="match status" value="1"/>
</dbReference>
<dbReference type="InterPro" id="IPR004223">
    <property type="entry name" value="VitB12-dep_Met_synth_activ_dom"/>
</dbReference>
<feature type="binding site" evidence="21">
    <location>
        <position position="835"/>
    </location>
    <ligand>
        <name>methylcob(III)alamin</name>
        <dbReference type="ChEBI" id="CHEBI:28115"/>
    </ligand>
</feature>
<dbReference type="InterPro" id="IPR000489">
    <property type="entry name" value="Pterin-binding_dom"/>
</dbReference>
<keyword evidence="9 19" id="KW-0808">Transferase</keyword>
<comment type="subcellular location">
    <subcellularLocation>
        <location evidence="19">Cytoplasm</location>
    </subcellularLocation>
</comment>
<feature type="binding site" evidence="21">
    <location>
        <position position="887"/>
    </location>
    <ligand>
        <name>methylcob(III)alamin</name>
        <dbReference type="ChEBI" id="CHEBI:28115"/>
    </ligand>
</feature>
<feature type="binding site" evidence="21">
    <location>
        <position position="1173"/>
    </location>
    <ligand>
        <name>S-adenosyl-L-methionine</name>
        <dbReference type="ChEBI" id="CHEBI:59789"/>
    </ligand>
</feature>
<accession>A0A8D0EAD0</accession>
<evidence type="ECO:0000256" key="12">
    <source>
        <dbReference type="ARBA" id="ARBA00022737"/>
    </source>
</evidence>